<sequence>MSSRIVKYIEGNNVYLKIPAVEDAELLYEGLNQESESTRLRGRQTPVSFSSVEHALQQPSRQDTYAFFICLQETDEMIGEVSLLGMESAMNRCAEFQISIHKSQYFSGGFGTEASELAIEFAFGKLNLNRIQLEVFSTNTRAIAVYEKLGFVKEGLKRQAYYLDFEYKDLVMMSLLREDYLKKHNMANT</sequence>
<dbReference type="PROSITE" id="PS51186">
    <property type="entry name" value="GNAT"/>
    <property type="match status" value="1"/>
</dbReference>
<evidence type="ECO:0000259" key="1">
    <source>
        <dbReference type="PROSITE" id="PS51186"/>
    </source>
</evidence>
<evidence type="ECO:0000313" key="2">
    <source>
        <dbReference type="EMBL" id="MYL35180.1"/>
    </source>
</evidence>
<proteinExistence type="predicted"/>
<comment type="caution">
    <text evidence="2">The sequence shown here is derived from an EMBL/GenBank/DDBJ whole genome shotgun (WGS) entry which is preliminary data.</text>
</comment>
<feature type="domain" description="N-acetyltransferase" evidence="1">
    <location>
        <begin position="14"/>
        <end position="177"/>
    </location>
</feature>
<dbReference type="GO" id="GO:0016747">
    <property type="term" value="F:acyltransferase activity, transferring groups other than amino-acyl groups"/>
    <property type="evidence" value="ECO:0007669"/>
    <property type="project" value="InterPro"/>
</dbReference>
<dbReference type="EMBL" id="WMEQ01000014">
    <property type="protein sequence ID" value="MYL35180.1"/>
    <property type="molecule type" value="Genomic_DNA"/>
</dbReference>
<accession>A0A6I5A4H7</accession>
<evidence type="ECO:0000313" key="3">
    <source>
        <dbReference type="Proteomes" id="UP000468638"/>
    </source>
</evidence>
<name>A0A6I5A4H7_9BACI</name>
<keyword evidence="2" id="KW-0808">Transferase</keyword>
<dbReference type="PANTHER" id="PTHR43415">
    <property type="entry name" value="SPERMIDINE N(1)-ACETYLTRANSFERASE"/>
    <property type="match status" value="1"/>
</dbReference>
<dbReference type="RefSeq" id="WP_160847220.1">
    <property type="nucleotide sequence ID" value="NZ_WMEQ01000014.1"/>
</dbReference>
<dbReference type="SUPFAM" id="SSF55729">
    <property type="entry name" value="Acyl-CoA N-acyltransferases (Nat)"/>
    <property type="match status" value="1"/>
</dbReference>
<dbReference type="OrthoDB" id="9795206at2"/>
<gene>
    <name evidence="2" type="ORF">GLW05_16495</name>
</gene>
<dbReference type="InterPro" id="IPR000182">
    <property type="entry name" value="GNAT_dom"/>
</dbReference>
<protein>
    <submittedName>
        <fullName evidence="2">GNAT family N-acetyltransferase</fullName>
    </submittedName>
</protein>
<dbReference type="PANTHER" id="PTHR43415:SF3">
    <property type="entry name" value="GNAT-FAMILY ACETYLTRANSFERASE"/>
    <property type="match status" value="1"/>
</dbReference>
<dbReference type="Pfam" id="PF13302">
    <property type="entry name" value="Acetyltransf_3"/>
    <property type="match status" value="1"/>
</dbReference>
<dbReference type="AlphaFoldDB" id="A0A6I5A4H7"/>
<organism evidence="2 3">
    <name type="scientific">Pontibacillus yanchengensis</name>
    <dbReference type="NCBI Taxonomy" id="462910"/>
    <lineage>
        <taxon>Bacteria</taxon>
        <taxon>Bacillati</taxon>
        <taxon>Bacillota</taxon>
        <taxon>Bacilli</taxon>
        <taxon>Bacillales</taxon>
        <taxon>Bacillaceae</taxon>
        <taxon>Pontibacillus</taxon>
    </lineage>
</organism>
<dbReference type="Proteomes" id="UP000468638">
    <property type="component" value="Unassembled WGS sequence"/>
</dbReference>
<dbReference type="InterPro" id="IPR016181">
    <property type="entry name" value="Acyl_CoA_acyltransferase"/>
</dbReference>
<reference evidence="2 3" key="1">
    <citation type="submission" date="2019-11" db="EMBL/GenBank/DDBJ databases">
        <title>Genome sequences of 17 halophilic strains isolated from different environments.</title>
        <authorList>
            <person name="Furrow R.E."/>
        </authorList>
    </citation>
    <scope>NUCLEOTIDE SEQUENCE [LARGE SCALE GENOMIC DNA]</scope>
    <source>
        <strain evidence="2 3">22514_16_FS</strain>
    </source>
</reference>
<dbReference type="Gene3D" id="3.40.630.30">
    <property type="match status" value="1"/>
</dbReference>